<feature type="region of interest" description="Disordered" evidence="2">
    <location>
        <begin position="1"/>
        <end position="128"/>
    </location>
</feature>
<feature type="compositionally biased region" description="Low complexity" evidence="2">
    <location>
        <begin position="84"/>
        <end position="96"/>
    </location>
</feature>
<dbReference type="AlphaFoldDB" id="A0ABD3J3B3"/>
<keyword evidence="1" id="KW-0479">Metal-binding</keyword>
<keyword evidence="5" id="KW-1185">Reference proteome</keyword>
<dbReference type="EMBL" id="JBJKBG010000010">
    <property type="protein sequence ID" value="KAL3720634.1"/>
    <property type="molecule type" value="Genomic_DNA"/>
</dbReference>
<organism evidence="4 5">
    <name type="scientific">Eucalyptus globulus</name>
    <name type="common">Tasmanian blue gum</name>
    <dbReference type="NCBI Taxonomy" id="34317"/>
    <lineage>
        <taxon>Eukaryota</taxon>
        <taxon>Viridiplantae</taxon>
        <taxon>Streptophyta</taxon>
        <taxon>Embryophyta</taxon>
        <taxon>Tracheophyta</taxon>
        <taxon>Spermatophyta</taxon>
        <taxon>Magnoliopsida</taxon>
        <taxon>eudicotyledons</taxon>
        <taxon>Gunneridae</taxon>
        <taxon>Pentapetalae</taxon>
        <taxon>rosids</taxon>
        <taxon>malvids</taxon>
        <taxon>Myrtales</taxon>
        <taxon>Myrtaceae</taxon>
        <taxon>Myrtoideae</taxon>
        <taxon>Eucalypteae</taxon>
        <taxon>Eucalyptus</taxon>
    </lineage>
</organism>
<protein>
    <recommendedName>
        <fullName evidence="3">C2H2-type domain-containing protein</fullName>
    </recommendedName>
</protein>
<evidence type="ECO:0000256" key="2">
    <source>
        <dbReference type="SAM" id="MobiDB-lite"/>
    </source>
</evidence>
<dbReference type="SUPFAM" id="SSF57667">
    <property type="entry name" value="beta-beta-alpha zinc fingers"/>
    <property type="match status" value="1"/>
</dbReference>
<reference evidence="4 5" key="1">
    <citation type="submission" date="2024-11" db="EMBL/GenBank/DDBJ databases">
        <title>Chromosome-level genome assembly of Eucalyptus globulus Labill. provides insights into its genome evolution.</title>
        <authorList>
            <person name="Li X."/>
        </authorList>
    </citation>
    <scope>NUCLEOTIDE SEQUENCE [LARGE SCALE GENOMIC DNA]</scope>
    <source>
        <strain evidence="4">CL2024</strain>
        <tissue evidence="4">Fresh tender leaves</tissue>
    </source>
</reference>
<dbReference type="InterPro" id="IPR036236">
    <property type="entry name" value="Znf_C2H2_sf"/>
</dbReference>
<feature type="compositionally biased region" description="Basic and acidic residues" evidence="2">
    <location>
        <begin position="106"/>
        <end position="116"/>
    </location>
</feature>
<keyword evidence="1" id="KW-0862">Zinc</keyword>
<feature type="compositionally biased region" description="Gly residues" evidence="2">
    <location>
        <begin position="34"/>
        <end position="52"/>
    </location>
</feature>
<evidence type="ECO:0000313" key="4">
    <source>
        <dbReference type="EMBL" id="KAL3720634.1"/>
    </source>
</evidence>
<feature type="region of interest" description="Disordered" evidence="2">
    <location>
        <begin position="195"/>
        <end position="252"/>
    </location>
</feature>
<dbReference type="PROSITE" id="PS50157">
    <property type="entry name" value="ZINC_FINGER_C2H2_2"/>
    <property type="match status" value="1"/>
</dbReference>
<dbReference type="PROSITE" id="PS00028">
    <property type="entry name" value="ZINC_FINGER_C2H2_1"/>
    <property type="match status" value="1"/>
</dbReference>
<accession>A0ABD3J3B3</accession>
<dbReference type="GO" id="GO:0008270">
    <property type="term" value="F:zinc ion binding"/>
    <property type="evidence" value="ECO:0007669"/>
    <property type="project" value="UniProtKB-KW"/>
</dbReference>
<dbReference type="PANTHER" id="PTHR47591">
    <property type="entry name" value="ZINC FINGER PROTEIN ZAT2-RELATED"/>
    <property type="match status" value="1"/>
</dbReference>
<dbReference type="Pfam" id="PF13912">
    <property type="entry name" value="zf-C2H2_6"/>
    <property type="match status" value="1"/>
</dbReference>
<gene>
    <name evidence="4" type="ORF">ACJRO7_005453</name>
</gene>
<evidence type="ECO:0000313" key="5">
    <source>
        <dbReference type="Proteomes" id="UP001634007"/>
    </source>
</evidence>
<dbReference type="PANTHER" id="PTHR47591:SF13">
    <property type="entry name" value="OS02G0293900 PROTEIN"/>
    <property type="match status" value="1"/>
</dbReference>
<feature type="compositionally biased region" description="Polar residues" evidence="2">
    <location>
        <begin position="1"/>
        <end position="10"/>
    </location>
</feature>
<feature type="domain" description="C2H2-type" evidence="3">
    <location>
        <begin position="131"/>
        <end position="153"/>
    </location>
</feature>
<name>A0ABD3J3B3_EUCGL</name>
<dbReference type="Proteomes" id="UP001634007">
    <property type="component" value="Unassembled WGS sequence"/>
</dbReference>
<keyword evidence="1" id="KW-0863">Zinc-finger</keyword>
<proteinExistence type="predicted"/>
<comment type="caution">
    <text evidence="4">The sequence shown here is derived from an EMBL/GenBank/DDBJ whole genome shotgun (WGS) entry which is preliminary data.</text>
</comment>
<sequence>MDKSPSGTKSSDQKQDVVIQDQGDASPPATPRAGTGGAGGGSSAVPPGAGGGNPPPPSSPAGSPKDGGEGGRTMKPLSAKGKEPALTAGSCATAAGSPPPPGESLEGGKAEGEDLQKKRKKPAVDAPELPKLCSICSKAFNNWKGLFGHMRSHKDRPWRGVFPPPISPPKEQGHGEQAEELTSTLLDIGQRILTEQKGCETEGDGSAVAEGSASSSSSSAEARRKKIHMMLDLNKEAPEDGDEEGGGNNGGA</sequence>
<evidence type="ECO:0000259" key="3">
    <source>
        <dbReference type="PROSITE" id="PS50157"/>
    </source>
</evidence>
<feature type="compositionally biased region" description="Low complexity" evidence="2">
    <location>
        <begin position="204"/>
        <end position="220"/>
    </location>
</feature>
<feature type="region of interest" description="Disordered" evidence="2">
    <location>
        <begin position="155"/>
        <end position="178"/>
    </location>
</feature>
<evidence type="ECO:0000256" key="1">
    <source>
        <dbReference type="PROSITE-ProRule" id="PRU00042"/>
    </source>
</evidence>
<dbReference type="InterPro" id="IPR013087">
    <property type="entry name" value="Znf_C2H2_type"/>
</dbReference>